<evidence type="ECO:0000259" key="1">
    <source>
        <dbReference type="Pfam" id="PF13391"/>
    </source>
</evidence>
<evidence type="ECO:0000313" key="3">
    <source>
        <dbReference type="EMBL" id="PAR19933.1"/>
    </source>
</evidence>
<organism evidence="3 4">
    <name type="scientific">Vibrio metoecus</name>
    <dbReference type="NCBI Taxonomy" id="1481663"/>
    <lineage>
        <taxon>Bacteria</taxon>
        <taxon>Pseudomonadati</taxon>
        <taxon>Pseudomonadota</taxon>
        <taxon>Gammaproteobacteria</taxon>
        <taxon>Vibrionales</taxon>
        <taxon>Vibrionaceae</taxon>
        <taxon>Vibrio</taxon>
    </lineage>
</organism>
<dbReference type="InterPro" id="IPR046921">
    <property type="entry name" value="ABC-3C_CTD11"/>
</dbReference>
<dbReference type="AlphaFoldDB" id="A0A271VP42"/>
<reference evidence="4" key="1">
    <citation type="submission" date="2017-07" db="EMBL/GenBank/DDBJ databases">
        <authorList>
            <person name="Boucher Y."/>
            <person name="Orata F.D."/>
        </authorList>
    </citation>
    <scope>NUCLEOTIDE SEQUENCE [LARGE SCALE GENOMIC DNA]</scope>
    <source>
        <strain evidence="4">OYP9E10</strain>
    </source>
</reference>
<keyword evidence="3" id="KW-0540">Nuclease</keyword>
<sequence>MSNDNRKSPSPNLVHFLHHEVNGKCPICSKKLVKKSKDRFHNLAEIAHIYPCNPKPEEETLLNGEERLGDDVNCEENLIALCKECHRVFDNPRTVEGYREMVALKRELIKQANLKRQRAECNIEIDFQDVLIWLHDADVYTDESIHLSLKALKVSDKVDTTVKPNLKFKITTNVTYYYLSIQQQLKILDTKGMYTSEIIRTQVKTYYLKLKKIGLTHNEIFHEMCNWILDSGIGKSIETCEIVVSFFIQDCEVFS</sequence>
<feature type="domain" description="HNH nuclease" evidence="1">
    <location>
        <begin position="25"/>
        <end position="92"/>
    </location>
</feature>
<dbReference type="Pfam" id="PF13391">
    <property type="entry name" value="HNH_2"/>
    <property type="match status" value="1"/>
</dbReference>
<comment type="caution">
    <text evidence="3">The sequence shown here is derived from an EMBL/GenBank/DDBJ whole genome shotgun (WGS) entry which is preliminary data.</text>
</comment>
<dbReference type="Pfam" id="PF20277">
    <property type="entry name" value="CTD11"/>
    <property type="match status" value="1"/>
</dbReference>
<accession>A0A271VP42</accession>
<protein>
    <submittedName>
        <fullName evidence="3">HNH endonuclease</fullName>
    </submittedName>
</protein>
<dbReference type="RefSeq" id="WP_000063928.1">
    <property type="nucleotide sequence ID" value="NZ_LBGR01000015.1"/>
</dbReference>
<dbReference type="InterPro" id="IPR003615">
    <property type="entry name" value="HNH_nuc"/>
</dbReference>
<feature type="domain" description="ABC-three component systems C-terminal" evidence="2">
    <location>
        <begin position="120"/>
        <end position="254"/>
    </location>
</feature>
<proteinExistence type="predicted"/>
<keyword evidence="3" id="KW-0255">Endonuclease</keyword>
<evidence type="ECO:0000313" key="4">
    <source>
        <dbReference type="Proteomes" id="UP000216173"/>
    </source>
</evidence>
<dbReference type="Proteomes" id="UP000216173">
    <property type="component" value="Unassembled WGS sequence"/>
</dbReference>
<gene>
    <name evidence="3" type="ORF">CGU03_14680</name>
</gene>
<evidence type="ECO:0000259" key="2">
    <source>
        <dbReference type="Pfam" id="PF20277"/>
    </source>
</evidence>
<dbReference type="GO" id="GO:0004519">
    <property type="term" value="F:endonuclease activity"/>
    <property type="evidence" value="ECO:0007669"/>
    <property type="project" value="UniProtKB-KW"/>
</dbReference>
<keyword evidence="3" id="KW-0378">Hydrolase</keyword>
<name>A0A271VP42_VIBMT</name>
<dbReference type="EMBL" id="NMSH01000026">
    <property type="protein sequence ID" value="PAR19933.1"/>
    <property type="molecule type" value="Genomic_DNA"/>
</dbReference>